<organism evidence="1 2">
    <name type="scientific">Streptomyces plumbiresistens</name>
    <dbReference type="NCBI Taxonomy" id="511811"/>
    <lineage>
        <taxon>Bacteria</taxon>
        <taxon>Bacillati</taxon>
        <taxon>Actinomycetota</taxon>
        <taxon>Actinomycetes</taxon>
        <taxon>Kitasatosporales</taxon>
        <taxon>Streptomycetaceae</taxon>
        <taxon>Streptomyces</taxon>
    </lineage>
</organism>
<gene>
    <name evidence="1" type="ORF">GCM10022232_61270</name>
</gene>
<comment type="caution">
    <text evidence="1">The sequence shown here is derived from an EMBL/GenBank/DDBJ whole genome shotgun (WGS) entry which is preliminary data.</text>
</comment>
<dbReference type="Gene3D" id="3.50.30.50">
    <property type="entry name" value="Putative cyclase"/>
    <property type="match status" value="1"/>
</dbReference>
<keyword evidence="2" id="KW-1185">Reference proteome</keyword>
<dbReference type="Pfam" id="PF04199">
    <property type="entry name" value="Cyclase"/>
    <property type="match status" value="1"/>
</dbReference>
<dbReference type="Proteomes" id="UP001500456">
    <property type="component" value="Unassembled WGS sequence"/>
</dbReference>
<proteinExistence type="predicted"/>
<dbReference type="PANTHER" id="PTHR34861">
    <property type="match status" value="1"/>
</dbReference>
<protein>
    <submittedName>
        <fullName evidence="1">Cyclase family protein</fullName>
    </submittedName>
</protein>
<sequence length="352" mass="38895">MTKRWKQRPPGSTWGDWGEDDELGRINLITREKVLQGVREVEHGITFSLSLPLDYPGGTALNQRRYPPILRPTEDLEHKQDVFYNVVASEQIAPIFTDVWSDDVVTLWLQYSTQWDSLSHQGEQFDADGDGVAEPVYYNGYRPGVDIVGPQEDAKGDGSGSLSFARHLGMEHMAEHGVQGRGVLVDLAHHLGTKFQPVNLKTLQEIMAADNVVVEPGDVLLLHTGMATQVLAWNKDPDPEAIHTTGSYLDAHDPALLDWIAESQISALVADNYAVEGVGPGMPPQTDMTPHTLLPIHNLCLFKLGVPLGELWYLDKLAAWLREHDRSRFLLTAPPLNLPGTQGSPLTPIATV</sequence>
<dbReference type="InterPro" id="IPR007325">
    <property type="entry name" value="KFase/CYL"/>
</dbReference>
<evidence type="ECO:0000313" key="1">
    <source>
        <dbReference type="EMBL" id="GAA4011498.1"/>
    </source>
</evidence>
<dbReference type="RefSeq" id="WP_266449758.1">
    <property type="nucleotide sequence ID" value="NZ_BAAAZX010000019.1"/>
</dbReference>
<dbReference type="InterPro" id="IPR037175">
    <property type="entry name" value="KFase_sf"/>
</dbReference>
<dbReference type="SUPFAM" id="SSF102198">
    <property type="entry name" value="Putative cyclase"/>
    <property type="match status" value="1"/>
</dbReference>
<evidence type="ECO:0000313" key="2">
    <source>
        <dbReference type="Proteomes" id="UP001500456"/>
    </source>
</evidence>
<reference evidence="2" key="1">
    <citation type="journal article" date="2019" name="Int. J. Syst. Evol. Microbiol.">
        <title>The Global Catalogue of Microorganisms (GCM) 10K type strain sequencing project: providing services to taxonomists for standard genome sequencing and annotation.</title>
        <authorList>
            <consortium name="The Broad Institute Genomics Platform"/>
            <consortium name="The Broad Institute Genome Sequencing Center for Infectious Disease"/>
            <person name="Wu L."/>
            <person name="Ma J."/>
        </authorList>
    </citation>
    <scope>NUCLEOTIDE SEQUENCE [LARGE SCALE GENOMIC DNA]</scope>
    <source>
        <strain evidence="2">JCM 16924</strain>
    </source>
</reference>
<dbReference type="PANTHER" id="PTHR34861:SF10">
    <property type="entry name" value="CYCLASE"/>
    <property type="match status" value="1"/>
</dbReference>
<name>A0ABP7SGK1_9ACTN</name>
<accession>A0ABP7SGK1</accession>
<dbReference type="EMBL" id="BAAAZX010000019">
    <property type="protein sequence ID" value="GAA4011498.1"/>
    <property type="molecule type" value="Genomic_DNA"/>
</dbReference>